<dbReference type="CDD" id="cd00303">
    <property type="entry name" value="retropepsin_like"/>
    <property type="match status" value="1"/>
</dbReference>
<evidence type="ECO:0000256" key="1">
    <source>
        <dbReference type="SAM" id="MobiDB-lite"/>
    </source>
</evidence>
<feature type="compositionally biased region" description="Basic and acidic residues" evidence="1">
    <location>
        <begin position="226"/>
        <end position="236"/>
    </location>
</feature>
<dbReference type="Proteomes" id="UP000434957">
    <property type="component" value="Unassembled WGS sequence"/>
</dbReference>
<dbReference type="Gene3D" id="2.40.70.10">
    <property type="entry name" value="Acid Proteases"/>
    <property type="match status" value="1"/>
</dbReference>
<dbReference type="GO" id="GO:0004190">
    <property type="term" value="F:aspartic-type endopeptidase activity"/>
    <property type="evidence" value="ECO:0007669"/>
    <property type="project" value="InterPro"/>
</dbReference>
<dbReference type="GO" id="GO:0006508">
    <property type="term" value="P:proteolysis"/>
    <property type="evidence" value="ECO:0007669"/>
    <property type="project" value="InterPro"/>
</dbReference>
<evidence type="ECO:0000313" key="3">
    <source>
        <dbReference type="Proteomes" id="UP000434957"/>
    </source>
</evidence>
<keyword evidence="3" id="KW-1185">Reference proteome</keyword>
<gene>
    <name evidence="2" type="ORF">PR003_g22299</name>
</gene>
<evidence type="ECO:0008006" key="4">
    <source>
        <dbReference type="Google" id="ProtNLM"/>
    </source>
</evidence>
<dbReference type="PROSITE" id="PS00141">
    <property type="entry name" value="ASP_PROTEASE"/>
    <property type="match status" value="1"/>
</dbReference>
<name>A0A6A4D6U4_9STRA</name>
<feature type="region of interest" description="Disordered" evidence="1">
    <location>
        <begin position="226"/>
        <end position="250"/>
    </location>
</feature>
<comment type="caution">
    <text evidence="2">The sequence shown here is derived from an EMBL/GenBank/DDBJ whole genome shotgun (WGS) entry which is preliminary data.</text>
</comment>
<reference evidence="2 3" key="1">
    <citation type="submission" date="2018-08" db="EMBL/GenBank/DDBJ databases">
        <title>Genomic investigation of the strawberry pathogen Phytophthora fragariae indicates pathogenicity is determined by transcriptional variation in three key races.</title>
        <authorList>
            <person name="Adams T.M."/>
            <person name="Armitage A.D."/>
            <person name="Sobczyk M.K."/>
            <person name="Bates H.J."/>
            <person name="Dunwell J.M."/>
            <person name="Nellist C.F."/>
            <person name="Harrison R.J."/>
        </authorList>
    </citation>
    <scope>NUCLEOTIDE SEQUENCE [LARGE SCALE GENOMIC DNA]</scope>
    <source>
        <strain evidence="2 3">SCRP333</strain>
    </source>
</reference>
<dbReference type="InterPro" id="IPR021109">
    <property type="entry name" value="Peptidase_aspartic_dom_sf"/>
</dbReference>
<protein>
    <recommendedName>
        <fullName evidence="4">Polyprotein</fullName>
    </recommendedName>
</protein>
<feature type="region of interest" description="Disordered" evidence="1">
    <location>
        <begin position="313"/>
        <end position="338"/>
    </location>
</feature>
<dbReference type="Pfam" id="PF08284">
    <property type="entry name" value="RVP_2"/>
    <property type="match status" value="1"/>
</dbReference>
<organism evidence="2 3">
    <name type="scientific">Phytophthora rubi</name>
    <dbReference type="NCBI Taxonomy" id="129364"/>
    <lineage>
        <taxon>Eukaryota</taxon>
        <taxon>Sar</taxon>
        <taxon>Stramenopiles</taxon>
        <taxon>Oomycota</taxon>
        <taxon>Peronosporomycetes</taxon>
        <taxon>Peronosporales</taxon>
        <taxon>Peronosporaceae</taxon>
        <taxon>Phytophthora</taxon>
    </lineage>
</organism>
<dbReference type="EMBL" id="QXFT01002190">
    <property type="protein sequence ID" value="KAE9302308.1"/>
    <property type="molecule type" value="Genomic_DNA"/>
</dbReference>
<proteinExistence type="predicted"/>
<evidence type="ECO:0000313" key="2">
    <source>
        <dbReference type="EMBL" id="KAE9302308.1"/>
    </source>
</evidence>
<accession>A0A6A4D6U4</accession>
<sequence>NATTTNGDSRLILISLHVAGAERPLRALLDSGATNNFIRDDCLALLPSHLRVREGPGEIVVELADGKPHRAPRGAVSLACASDGFSTNDDFLAIELNYAFDCILGMSWLARYQPEIDWLARSVRWRVGYDVSEVFTHLLVALSRHVAVVDRTSTTQPPQREIDGPRCMECAASVIGPVSNPPSRAREGMKKNTVEQWFPCENNTAEQRLPYENNAVEQRLPFADDSVDRHGRDRVPMPRGGSTAVDPAPSSKTLNVVEYSEGSPNQVRAIEVANPPSDAATNTRLPGLSWKHFLRDLKAGEIEQVCLLTGSDQPDVLANGVSDDASSSRPKAAEPTSVREARFAAKSWSALQDSNNPVYSLAREFEDIFPEKIPAELPA</sequence>
<dbReference type="AlphaFoldDB" id="A0A6A4D6U4"/>
<feature type="non-terminal residue" evidence="2">
    <location>
        <position position="1"/>
    </location>
</feature>
<dbReference type="InterPro" id="IPR001969">
    <property type="entry name" value="Aspartic_peptidase_AS"/>
</dbReference>